<dbReference type="SMART" id="SM00054">
    <property type="entry name" value="EFh"/>
    <property type="match status" value="3"/>
</dbReference>
<dbReference type="SUPFAM" id="SSF47473">
    <property type="entry name" value="EF-hand"/>
    <property type="match status" value="1"/>
</dbReference>
<dbReference type="InterPro" id="IPR018247">
    <property type="entry name" value="EF_Hand_1_Ca_BS"/>
</dbReference>
<keyword evidence="4" id="KW-0677">Repeat</keyword>
<dbReference type="Pfam" id="PF13499">
    <property type="entry name" value="EF-hand_7"/>
    <property type="match status" value="1"/>
</dbReference>
<evidence type="ECO:0000259" key="7">
    <source>
        <dbReference type="PROSITE" id="PS50222"/>
    </source>
</evidence>
<evidence type="ECO:0000256" key="6">
    <source>
        <dbReference type="ARBA" id="ARBA00023288"/>
    </source>
</evidence>
<feature type="domain" description="EF-hand" evidence="7">
    <location>
        <begin position="97"/>
        <end position="132"/>
    </location>
</feature>
<gene>
    <name evidence="8" type="ORF">BpHYR1_030239</name>
</gene>
<dbReference type="InterPro" id="IPR028846">
    <property type="entry name" value="Recoverin"/>
</dbReference>
<keyword evidence="3" id="KW-0479">Metal-binding</keyword>
<keyword evidence="5" id="KW-0106">Calcium</keyword>
<dbReference type="InterPro" id="IPR011992">
    <property type="entry name" value="EF-hand-dom_pair"/>
</dbReference>
<dbReference type="STRING" id="10195.A0A3M7RYY4"/>
<evidence type="ECO:0000313" key="9">
    <source>
        <dbReference type="Proteomes" id="UP000276133"/>
    </source>
</evidence>
<dbReference type="Gene3D" id="1.10.238.10">
    <property type="entry name" value="EF-hand"/>
    <property type="match status" value="1"/>
</dbReference>
<reference evidence="8 9" key="1">
    <citation type="journal article" date="2018" name="Sci. Rep.">
        <title>Genomic signatures of local adaptation to the degree of environmental predictability in rotifers.</title>
        <authorList>
            <person name="Franch-Gras L."/>
            <person name="Hahn C."/>
            <person name="Garcia-Roger E.M."/>
            <person name="Carmona M.J."/>
            <person name="Serra M."/>
            <person name="Gomez A."/>
        </authorList>
    </citation>
    <scope>NUCLEOTIDE SEQUENCE [LARGE SCALE GENOMIC DNA]</scope>
    <source>
        <strain evidence="8">HYR1</strain>
    </source>
</reference>
<dbReference type="Pfam" id="PF13833">
    <property type="entry name" value="EF-hand_8"/>
    <property type="match status" value="1"/>
</dbReference>
<proteinExistence type="inferred from homology"/>
<keyword evidence="9" id="KW-1185">Reference proteome</keyword>
<accession>A0A3M7RYY4</accession>
<dbReference type="PANTHER" id="PTHR23055">
    <property type="entry name" value="CALCIUM BINDING PROTEINS"/>
    <property type="match status" value="1"/>
</dbReference>
<comment type="similarity">
    <text evidence="1">Belongs to the recoverin family.</text>
</comment>
<feature type="domain" description="EF-hand" evidence="7">
    <location>
        <begin position="162"/>
        <end position="192"/>
    </location>
</feature>
<dbReference type="GO" id="GO:0005509">
    <property type="term" value="F:calcium ion binding"/>
    <property type="evidence" value="ECO:0007669"/>
    <property type="project" value="InterPro"/>
</dbReference>
<dbReference type="EMBL" id="REGN01002366">
    <property type="protein sequence ID" value="RNA28555.1"/>
    <property type="molecule type" value="Genomic_DNA"/>
</dbReference>
<dbReference type="PROSITE" id="PS00018">
    <property type="entry name" value="EF_HAND_1"/>
    <property type="match status" value="3"/>
</dbReference>
<evidence type="ECO:0000256" key="1">
    <source>
        <dbReference type="ARBA" id="ARBA00006049"/>
    </source>
</evidence>
<dbReference type="CDD" id="cd00051">
    <property type="entry name" value="EFh"/>
    <property type="match status" value="1"/>
</dbReference>
<dbReference type="OrthoDB" id="7582620at2759"/>
<feature type="domain" description="EF-hand" evidence="7">
    <location>
        <begin position="61"/>
        <end position="96"/>
    </location>
</feature>
<keyword evidence="6" id="KW-0449">Lipoprotein</keyword>
<dbReference type="PRINTS" id="PR00450">
    <property type="entry name" value="RECOVERIN"/>
</dbReference>
<dbReference type="Proteomes" id="UP000276133">
    <property type="component" value="Unassembled WGS sequence"/>
</dbReference>
<dbReference type="PROSITE" id="PS50222">
    <property type="entry name" value="EF_HAND_2"/>
    <property type="match status" value="3"/>
</dbReference>
<evidence type="ECO:0000256" key="5">
    <source>
        <dbReference type="ARBA" id="ARBA00022837"/>
    </source>
</evidence>
<dbReference type="InterPro" id="IPR002048">
    <property type="entry name" value="EF_hand_dom"/>
</dbReference>
<dbReference type="AlphaFoldDB" id="A0A3M7RYY4"/>
<organism evidence="8 9">
    <name type="scientific">Brachionus plicatilis</name>
    <name type="common">Marine rotifer</name>
    <name type="synonym">Brachionus muelleri</name>
    <dbReference type="NCBI Taxonomy" id="10195"/>
    <lineage>
        <taxon>Eukaryota</taxon>
        <taxon>Metazoa</taxon>
        <taxon>Spiralia</taxon>
        <taxon>Gnathifera</taxon>
        <taxon>Rotifera</taxon>
        <taxon>Eurotatoria</taxon>
        <taxon>Monogononta</taxon>
        <taxon>Pseudotrocha</taxon>
        <taxon>Ploima</taxon>
        <taxon>Brachionidae</taxon>
        <taxon>Brachionus</taxon>
    </lineage>
</organism>
<evidence type="ECO:0000256" key="3">
    <source>
        <dbReference type="ARBA" id="ARBA00022723"/>
    </source>
</evidence>
<evidence type="ECO:0000313" key="8">
    <source>
        <dbReference type="EMBL" id="RNA28555.1"/>
    </source>
</evidence>
<comment type="caution">
    <text evidence="8">The sequence shown here is derived from an EMBL/GenBank/DDBJ whole genome shotgun (WGS) entry which is preliminary data.</text>
</comment>
<name>A0A3M7RYY4_BRAPC</name>
<protein>
    <submittedName>
        <fullName evidence="8">Neuronal calcium sensor 2</fullName>
    </submittedName>
</protein>
<sequence length="203" mass="24123">MEKSLRTSELNFMNQNTQFNSRTILEYYRKFLCRYNNGLVNREQFRLICENLIIGKDDAEEKMSMINLLFDLCDKDESGYIDFKEYLVLFWSRIIGPEDQKLGLIFELYDLNNSGYIDFHEMHSIVKVLFKLKYSSYGPSDYSLFTNQEFISSNLPISYYIAMDIMKTFDLDRNGKLTKQEFIEGCLNHQNFRIFLSPLKINS</sequence>
<evidence type="ECO:0000256" key="2">
    <source>
        <dbReference type="ARBA" id="ARBA00022707"/>
    </source>
</evidence>
<evidence type="ECO:0000256" key="4">
    <source>
        <dbReference type="ARBA" id="ARBA00022737"/>
    </source>
</evidence>
<dbReference type="PANTHER" id="PTHR23055:SF178">
    <property type="entry name" value="NEUROCALCIN HOMOLOG"/>
    <property type="match status" value="1"/>
</dbReference>
<keyword evidence="2" id="KW-0519">Myristate</keyword>